<protein>
    <submittedName>
        <fullName evidence="2">Uncharacterized protein</fullName>
    </submittedName>
</protein>
<accession>A0AAV1TF39</accession>
<comment type="caution">
    <text evidence="2">The sequence shown here is derived from an EMBL/GenBank/DDBJ whole genome shotgun (WGS) entry which is preliminary data.</text>
</comment>
<reference evidence="2" key="1">
    <citation type="submission" date="2024-01" db="EMBL/GenBank/DDBJ databases">
        <authorList>
            <person name="Webb A."/>
        </authorList>
    </citation>
    <scope>NUCLEOTIDE SEQUENCE</scope>
    <source>
        <strain evidence="2">Pm1</strain>
    </source>
</reference>
<dbReference type="Proteomes" id="UP001162060">
    <property type="component" value="Unassembled WGS sequence"/>
</dbReference>
<name>A0AAV1TF39_9STRA</name>
<evidence type="ECO:0000256" key="1">
    <source>
        <dbReference type="SAM" id="MobiDB-lite"/>
    </source>
</evidence>
<proteinExistence type="predicted"/>
<organism evidence="2 3">
    <name type="scientific">Peronospora matthiolae</name>
    <dbReference type="NCBI Taxonomy" id="2874970"/>
    <lineage>
        <taxon>Eukaryota</taxon>
        <taxon>Sar</taxon>
        <taxon>Stramenopiles</taxon>
        <taxon>Oomycota</taxon>
        <taxon>Peronosporomycetes</taxon>
        <taxon>Peronosporales</taxon>
        <taxon>Peronosporaceae</taxon>
        <taxon>Peronospora</taxon>
    </lineage>
</organism>
<evidence type="ECO:0000313" key="2">
    <source>
        <dbReference type="EMBL" id="CAK7915559.1"/>
    </source>
</evidence>
<sequence length="59" mass="6617">MAKPRRETVEPKRSSSRCLSEVAGFSVHCYGLFVTYSARSQRTSGQTTDDSRDICNSRT</sequence>
<dbReference type="EMBL" id="CAKLBY020000043">
    <property type="protein sequence ID" value="CAK7915559.1"/>
    <property type="molecule type" value="Genomic_DNA"/>
</dbReference>
<evidence type="ECO:0000313" key="3">
    <source>
        <dbReference type="Proteomes" id="UP001162060"/>
    </source>
</evidence>
<dbReference type="AlphaFoldDB" id="A0AAV1TF39"/>
<feature type="region of interest" description="Disordered" evidence="1">
    <location>
        <begin position="40"/>
        <end position="59"/>
    </location>
</feature>
<gene>
    <name evidence="2" type="ORF">PM001_LOCUS5222</name>
</gene>
<feature type="compositionally biased region" description="Basic and acidic residues" evidence="1">
    <location>
        <begin position="49"/>
        <end position="59"/>
    </location>
</feature>